<dbReference type="Proteomes" id="UP000017805">
    <property type="component" value="Chromosome"/>
</dbReference>
<protein>
    <recommendedName>
        <fullName evidence="4">DUF4367 domain-containing protein</fullName>
    </recommendedName>
</protein>
<dbReference type="PATRIC" id="fig|1367477.3.peg.4002"/>
<name>U5LGZ5_9BACI</name>
<accession>U5LGZ5</accession>
<organism evidence="2 3">
    <name type="scientific">Bacillus infantis NRRL B-14911</name>
    <dbReference type="NCBI Taxonomy" id="1367477"/>
    <lineage>
        <taxon>Bacteria</taxon>
        <taxon>Bacillati</taxon>
        <taxon>Bacillota</taxon>
        <taxon>Bacilli</taxon>
        <taxon>Bacillales</taxon>
        <taxon>Bacillaceae</taxon>
        <taxon>Bacillus</taxon>
    </lineage>
</organism>
<dbReference type="AlphaFoldDB" id="U5LGZ5"/>
<evidence type="ECO:0000313" key="3">
    <source>
        <dbReference type="Proteomes" id="UP000017805"/>
    </source>
</evidence>
<sequence length="184" mass="20690">MIEKDDIFSSREENSMKKISIAALLMICSVLFLSACSASFQEEQKAAKKAAETAFTQKPKDANNENEEIDYYLPFGVEVEEESPNNLILKNGSKTYILFYNQNEGKGSKVVYKSAKLQNESYEVDETFQYDGRFGFILIKKLDDDRSELIVGADGVKITTETKTSSLKADASMMIDIVNSVRMK</sequence>
<feature type="transmembrane region" description="Helical" evidence="1">
    <location>
        <begin position="21"/>
        <end position="40"/>
    </location>
</feature>
<proteinExistence type="predicted"/>
<keyword evidence="1" id="KW-0472">Membrane</keyword>
<keyword evidence="1" id="KW-1133">Transmembrane helix</keyword>
<evidence type="ECO:0008006" key="4">
    <source>
        <dbReference type="Google" id="ProtNLM"/>
    </source>
</evidence>
<gene>
    <name evidence="2" type="ORF">N288_19990</name>
</gene>
<dbReference type="EMBL" id="CP006643">
    <property type="protein sequence ID" value="AGX05872.1"/>
    <property type="molecule type" value="Genomic_DNA"/>
</dbReference>
<dbReference type="KEGG" id="bif:N288_19990"/>
<reference evidence="2 3" key="1">
    <citation type="submission" date="2013-07" db="EMBL/GenBank/DDBJ databases">
        <title>Complete genome sequence of Bacillus infantis NRRL B-14911 that has potential to induce cardiac disease by antigenic mimicry.</title>
        <authorList>
            <person name="Massilamany C."/>
            <person name="Smith T.P.L."/>
            <person name="Loy J.D."/>
            <person name="Barletta R."/>
            <person name="Reddy J."/>
        </authorList>
    </citation>
    <scope>NUCLEOTIDE SEQUENCE [LARGE SCALE GENOMIC DNA]</scope>
    <source>
        <strain evidence="2 3">NRRL B-14911</strain>
    </source>
</reference>
<dbReference type="HOGENOM" id="CLU_131455_0_0_9"/>
<keyword evidence="1" id="KW-0812">Transmembrane</keyword>
<evidence type="ECO:0000313" key="2">
    <source>
        <dbReference type="EMBL" id="AGX05872.1"/>
    </source>
</evidence>
<evidence type="ECO:0000256" key="1">
    <source>
        <dbReference type="SAM" id="Phobius"/>
    </source>
</evidence>
<dbReference type="STRING" id="1367477.N288_19990"/>
<keyword evidence="3" id="KW-1185">Reference proteome</keyword>